<reference evidence="3 4" key="1">
    <citation type="submission" date="2012-03" db="EMBL/GenBank/DDBJ databases">
        <title>Whole Genome Assembly of Papio anubis.</title>
        <authorList>
            <person name="Liu Y.L."/>
            <person name="Abraham K.A."/>
            <person name="Akbar H.A."/>
            <person name="Ali S.A."/>
            <person name="Anosike U.A."/>
            <person name="Aqrawi P.A."/>
            <person name="Arias F.A."/>
            <person name="Attaway T.A."/>
            <person name="Awwad R.A."/>
            <person name="Babu C.B."/>
            <person name="Bandaranaike D.B."/>
            <person name="Battles P.B."/>
            <person name="Bell A.B."/>
            <person name="Beltran B.B."/>
            <person name="Berhane-Mersha D.B."/>
            <person name="Bess C.B."/>
            <person name="Bickham C.B."/>
            <person name="Bolden T.B."/>
            <person name="Carter K.C."/>
            <person name="Chau D.C."/>
            <person name="Chavez A.C."/>
            <person name="Clerc-Blankenburg K.C."/>
            <person name="Coyle M.C."/>
            <person name="Dao M.D."/>
            <person name="Davila M.L.D."/>
            <person name="Davy-Carroll L.D."/>
            <person name="Denson S.D."/>
            <person name="Dinh H.D."/>
            <person name="Fernandez S.F."/>
            <person name="Fernando P.F."/>
            <person name="Forbes L.F."/>
            <person name="Francis C.F."/>
            <person name="Francisco L.F."/>
            <person name="Fu Q.F."/>
            <person name="Garcia-Iii R.G."/>
            <person name="Garrett T.G."/>
            <person name="Gross S.G."/>
            <person name="Gubbala S.G."/>
            <person name="Hirani K.H."/>
            <person name="Hogues M.H."/>
            <person name="Hollins B.H."/>
            <person name="Jackson L.J."/>
            <person name="Javaid M.J."/>
            <person name="Jhangiani S.J."/>
            <person name="Johnson A.J."/>
            <person name="Johnson B.J."/>
            <person name="Jones J.J."/>
            <person name="Joshi V.J."/>
            <person name="Kalu J.K."/>
            <person name="Khan N.K."/>
            <person name="Korchina V.K."/>
            <person name="Kovar C.K."/>
            <person name="Lago L.L."/>
            <person name="Lara F.L."/>
            <person name="Le T.-K.L."/>
            <person name="Lee S.L."/>
            <person name="Legall-Iii F.L."/>
            <person name="Lemon S.L."/>
            <person name="Liu J.L."/>
            <person name="Liu Y.-S.L."/>
            <person name="Liyanage D.L."/>
            <person name="Lopez J.L."/>
            <person name="Lorensuhewa L.L."/>
            <person name="Mata R.M."/>
            <person name="Mathew T.M."/>
            <person name="Mercado C.M."/>
            <person name="Mercado I.M."/>
            <person name="Morales K.M."/>
            <person name="Morgan M.M."/>
            <person name="Munidasa M.M."/>
            <person name="Ngo D.N."/>
            <person name="Nguyen L.N."/>
            <person name="Nguyen T.N."/>
            <person name="Nguyen N.N."/>
            <person name="Obregon M.O."/>
            <person name="Okwuonu G.O."/>
            <person name="Ongeri F.O."/>
            <person name="Onwere C.O."/>
            <person name="Osifeso I.O."/>
            <person name="Parra A.P."/>
            <person name="Patil S.P."/>
            <person name="Perez A.P."/>
            <person name="Perez Y.P."/>
            <person name="Pham C.P."/>
            <person name="Pu L.-L.P."/>
            <person name="Puazo M.P."/>
            <person name="Quiroz J.Q."/>
            <person name="Rouhana J.R."/>
            <person name="Ruiz M.R."/>
            <person name="Ruiz S.-J.R."/>
            <person name="Saada N.S."/>
            <person name="Santibanez J.S."/>
            <person name="Scheel M.S."/>
            <person name="Schneider B.S."/>
            <person name="Simmons D.S."/>
            <person name="Sisson I.S."/>
            <person name="Tang L.-Y.T."/>
            <person name="Thornton R.T."/>
            <person name="Tisius J.T."/>
            <person name="Toledanes G.T."/>
            <person name="Trejos Z.T."/>
            <person name="Usmani K.U."/>
            <person name="Varghese R.V."/>
            <person name="Vattathil S.V."/>
            <person name="Vee V.V."/>
            <person name="Walker D.W."/>
            <person name="Weissenberger G.W."/>
            <person name="White C.W."/>
            <person name="Williams A.W."/>
            <person name="Woodworth J.W."/>
            <person name="Wright R.W."/>
            <person name="Zhu Y.Z."/>
            <person name="Han Y.H."/>
            <person name="Newsham I.N."/>
            <person name="Nazareth L.N."/>
            <person name="Worley K.W."/>
            <person name="Muzny D.M."/>
            <person name="Rogers J.R."/>
            <person name="Gibbs R.G."/>
        </authorList>
    </citation>
    <scope>NUCLEOTIDE SEQUENCE [LARGE SCALE GENOMIC DNA]</scope>
</reference>
<proteinExistence type="predicted"/>
<protein>
    <submittedName>
        <fullName evidence="3">Uncharacterized protein</fullName>
    </submittedName>
</protein>
<evidence type="ECO:0000313" key="4">
    <source>
        <dbReference type="Proteomes" id="UP000028761"/>
    </source>
</evidence>
<sequence length="139" mass="15254">MTKSHKTAIIKTTIEPGVVAHACNPNTLGSRSRQITRSRDRDHPGQHGKILSLLKIQNISRVWWQMPIVPATREAKAGELLEPGGGGCSELALQPGQQERNSVSKKKKRSSFFFLMPFGHNSILTGISIITSACILHFA</sequence>
<keyword evidence="2" id="KW-0472">Membrane</keyword>
<feature type="region of interest" description="Disordered" evidence="1">
    <location>
        <begin position="23"/>
        <end position="47"/>
    </location>
</feature>
<dbReference type="Ensembl" id="ENSPANT00000070263.1">
    <property type="protein sequence ID" value="ENSPANP00000058712.1"/>
    <property type="gene ID" value="ENSPANG00000048892.1"/>
</dbReference>
<reference evidence="3" key="2">
    <citation type="submission" date="2025-08" db="UniProtKB">
        <authorList>
            <consortium name="Ensembl"/>
        </authorList>
    </citation>
    <scope>IDENTIFICATION</scope>
</reference>
<evidence type="ECO:0000256" key="1">
    <source>
        <dbReference type="SAM" id="MobiDB-lite"/>
    </source>
</evidence>
<evidence type="ECO:0000256" key="2">
    <source>
        <dbReference type="SAM" id="Phobius"/>
    </source>
</evidence>
<keyword evidence="2" id="KW-1133">Transmembrane helix</keyword>
<organism evidence="3 4">
    <name type="scientific">Papio anubis</name>
    <name type="common">Olive baboon</name>
    <dbReference type="NCBI Taxonomy" id="9555"/>
    <lineage>
        <taxon>Eukaryota</taxon>
        <taxon>Metazoa</taxon>
        <taxon>Chordata</taxon>
        <taxon>Craniata</taxon>
        <taxon>Vertebrata</taxon>
        <taxon>Euteleostomi</taxon>
        <taxon>Mammalia</taxon>
        <taxon>Eutheria</taxon>
        <taxon>Euarchontoglires</taxon>
        <taxon>Primates</taxon>
        <taxon>Haplorrhini</taxon>
        <taxon>Catarrhini</taxon>
        <taxon>Cercopithecidae</taxon>
        <taxon>Cercopithecinae</taxon>
        <taxon>Papio</taxon>
    </lineage>
</organism>
<dbReference type="Proteomes" id="UP000028761">
    <property type="component" value="Chromosome 1"/>
</dbReference>
<feature type="transmembrane region" description="Helical" evidence="2">
    <location>
        <begin position="112"/>
        <end position="138"/>
    </location>
</feature>
<keyword evidence="2" id="KW-0812">Transmembrane</keyword>
<evidence type="ECO:0000313" key="3">
    <source>
        <dbReference type="Ensembl" id="ENSPANP00000058712.1"/>
    </source>
</evidence>
<accession>A0A8I5NAR4</accession>
<dbReference type="GeneTree" id="ENSGT01110000267624"/>
<feature type="compositionally biased region" description="Polar residues" evidence="1">
    <location>
        <begin position="24"/>
        <end position="35"/>
    </location>
</feature>
<name>A0A8I5NAR4_PAPAN</name>
<reference evidence="3" key="3">
    <citation type="submission" date="2025-09" db="UniProtKB">
        <authorList>
            <consortium name="Ensembl"/>
        </authorList>
    </citation>
    <scope>IDENTIFICATION</scope>
</reference>
<dbReference type="AlphaFoldDB" id="A0A8I5NAR4"/>
<keyword evidence="4" id="KW-1185">Reference proteome</keyword>